<dbReference type="InterPro" id="IPR050563">
    <property type="entry name" value="4-hydroxybenzoyl-CoA_TE"/>
</dbReference>
<dbReference type="AlphaFoldDB" id="A0A1N6GZL6"/>
<organism evidence="3 4">
    <name type="scientific">Vannielia litorea</name>
    <dbReference type="NCBI Taxonomy" id="1217970"/>
    <lineage>
        <taxon>Bacteria</taxon>
        <taxon>Pseudomonadati</taxon>
        <taxon>Pseudomonadota</taxon>
        <taxon>Alphaproteobacteria</taxon>
        <taxon>Rhodobacterales</taxon>
        <taxon>Paracoccaceae</taxon>
        <taxon>Vannielia</taxon>
    </lineage>
</organism>
<dbReference type="GO" id="GO:0047617">
    <property type="term" value="F:fatty acyl-CoA hydrolase activity"/>
    <property type="evidence" value="ECO:0007669"/>
    <property type="project" value="TreeGrafter"/>
</dbReference>
<dbReference type="InterPro" id="IPR029069">
    <property type="entry name" value="HotDog_dom_sf"/>
</dbReference>
<dbReference type="Pfam" id="PF13279">
    <property type="entry name" value="4HBT_2"/>
    <property type="match status" value="1"/>
</dbReference>
<keyword evidence="2" id="KW-0378">Hydrolase</keyword>
<evidence type="ECO:0000313" key="4">
    <source>
        <dbReference type="Proteomes" id="UP000184932"/>
    </source>
</evidence>
<dbReference type="STRING" id="1217970.SAMN05444002_2938"/>
<gene>
    <name evidence="3" type="ORF">SAMN05444002_2938</name>
</gene>
<reference evidence="4" key="1">
    <citation type="submission" date="2016-11" db="EMBL/GenBank/DDBJ databases">
        <authorList>
            <person name="Varghese N."/>
            <person name="Submissions S."/>
        </authorList>
    </citation>
    <scope>NUCLEOTIDE SEQUENCE [LARGE SCALE GENOMIC DNA]</scope>
    <source>
        <strain evidence="4">DSM 29440</strain>
    </source>
</reference>
<evidence type="ECO:0000256" key="1">
    <source>
        <dbReference type="ARBA" id="ARBA00005953"/>
    </source>
</evidence>
<dbReference type="OrthoDB" id="9799036at2"/>
<dbReference type="Proteomes" id="UP000184932">
    <property type="component" value="Unassembled WGS sequence"/>
</dbReference>
<dbReference type="EMBL" id="FSRL01000001">
    <property type="protein sequence ID" value="SIO12936.1"/>
    <property type="molecule type" value="Genomic_DNA"/>
</dbReference>
<evidence type="ECO:0000313" key="3">
    <source>
        <dbReference type="EMBL" id="SIO12936.1"/>
    </source>
</evidence>
<dbReference type="PANTHER" id="PTHR31793:SF27">
    <property type="entry name" value="NOVEL THIOESTERASE SUPERFAMILY DOMAIN AND SAPOSIN A-TYPE DOMAIN CONTAINING PROTEIN (0610012H03RIK)"/>
    <property type="match status" value="1"/>
</dbReference>
<sequence length="142" mass="15749">MKAPPGTRADYRVLSPHDTRWKDMDPYGHLNNVAYYELFDTVVNAWLVNEGLIDIHDGDQIGVMAESGCRFFSEVRFPAPVTAGIRIAHIGTSSVRWEVGLFAGDSASAAAEGFFVHVYVDADTRRPKPLNDTLREGLARLL</sequence>
<comment type="similarity">
    <text evidence="1">Belongs to the 4-hydroxybenzoyl-CoA thioesterase family.</text>
</comment>
<keyword evidence="4" id="KW-1185">Reference proteome</keyword>
<dbReference type="SUPFAM" id="SSF54637">
    <property type="entry name" value="Thioesterase/thiol ester dehydrase-isomerase"/>
    <property type="match status" value="1"/>
</dbReference>
<dbReference type="PANTHER" id="PTHR31793">
    <property type="entry name" value="4-HYDROXYBENZOYL-COA THIOESTERASE FAMILY MEMBER"/>
    <property type="match status" value="1"/>
</dbReference>
<accession>A0A1N6GZL6</accession>
<protein>
    <submittedName>
        <fullName evidence="3">(3S)-malyl-CoA thioesterase</fullName>
    </submittedName>
</protein>
<proteinExistence type="inferred from homology"/>
<evidence type="ECO:0000256" key="2">
    <source>
        <dbReference type="ARBA" id="ARBA00022801"/>
    </source>
</evidence>
<dbReference type="RefSeq" id="WP_074256896.1">
    <property type="nucleotide sequence ID" value="NZ_FSRL01000001.1"/>
</dbReference>
<dbReference type="Gene3D" id="3.10.129.10">
    <property type="entry name" value="Hotdog Thioesterase"/>
    <property type="match status" value="1"/>
</dbReference>
<name>A0A1N6GZL6_9RHOB</name>
<dbReference type="CDD" id="cd00586">
    <property type="entry name" value="4HBT"/>
    <property type="match status" value="1"/>
</dbReference>